<dbReference type="HOGENOM" id="CLU_053826_0_0_6"/>
<dbReference type="STRING" id="765911.Thivi_2520"/>
<dbReference type="OrthoDB" id="5417572at2"/>
<accession>I3YBU0</accession>
<feature type="coiled-coil region" evidence="1">
    <location>
        <begin position="22"/>
        <end position="56"/>
    </location>
</feature>
<name>I3YBU0_THIV6</name>
<dbReference type="AlphaFoldDB" id="I3YBU0"/>
<organism evidence="3 4">
    <name type="scientific">Thiocystis violascens (strain ATCC 17096 / DSM 198 / 6111)</name>
    <name type="common">Chromatium violascens</name>
    <dbReference type="NCBI Taxonomy" id="765911"/>
    <lineage>
        <taxon>Bacteria</taxon>
        <taxon>Pseudomonadati</taxon>
        <taxon>Pseudomonadota</taxon>
        <taxon>Gammaproteobacteria</taxon>
        <taxon>Chromatiales</taxon>
        <taxon>Chromatiaceae</taxon>
        <taxon>Thiocystis</taxon>
    </lineage>
</organism>
<feature type="signal peptide" evidence="2">
    <location>
        <begin position="1"/>
        <end position="22"/>
    </location>
</feature>
<evidence type="ECO:0000256" key="2">
    <source>
        <dbReference type="SAM" id="SignalP"/>
    </source>
</evidence>
<dbReference type="RefSeq" id="WP_014778902.1">
    <property type="nucleotide sequence ID" value="NC_018012.1"/>
</dbReference>
<evidence type="ECO:0000256" key="1">
    <source>
        <dbReference type="SAM" id="Coils"/>
    </source>
</evidence>
<evidence type="ECO:0008006" key="5">
    <source>
        <dbReference type="Google" id="ProtNLM"/>
    </source>
</evidence>
<evidence type="ECO:0000313" key="4">
    <source>
        <dbReference type="Proteomes" id="UP000006062"/>
    </source>
</evidence>
<dbReference type="SUPFAM" id="SSF56935">
    <property type="entry name" value="Porins"/>
    <property type="match status" value="1"/>
</dbReference>
<evidence type="ECO:0000313" key="3">
    <source>
        <dbReference type="EMBL" id="AFL74458.1"/>
    </source>
</evidence>
<gene>
    <name evidence="3" type="ordered locus">Thivi_2520</name>
</gene>
<proteinExistence type="predicted"/>
<dbReference type="KEGG" id="tvi:Thivi_2520"/>
<dbReference type="Proteomes" id="UP000006062">
    <property type="component" value="Chromosome"/>
</dbReference>
<keyword evidence="4" id="KW-1185">Reference proteome</keyword>
<dbReference type="NCBIfam" id="NF033652">
    <property type="entry name" value="LbtU_sider_porin"/>
    <property type="match status" value="1"/>
</dbReference>
<sequence>MRVRTLSALIALALASQTPALAETVEARLERLEAQNRAQEAALKRQEATIAEQQARMEGTPSRVKKLEEDLEQKRAGAEGEAGAWYRNIEVAGLIEVEAGYVSPYEGDSESDVVLATFELGITSQINDWVEAGASLLYEQDETDLEVDVAYITLANLDVTPVFLTAGQIYVPFGAYETNLVSDPLTLEIGETRETAVQLGFVQGDFSGSAYLFNGDNKVNGKNQVGSWGANLGYAQEQDDRAWSFGLGYINDLGDSDTLQDATNDNRVAAFEAVIEGGADPGAFSVDPTDRTGGWTLNASATFGQFNVIGEYLAATDTFDSDSLSFKDKGAKPSAWNIEAGFAFPVMGRESVAAVAWQGTREALALELPKERWSVGWSIEIFDRTSLAFEWAHEIDYGASDGGTGNSGDSLVAQLAVEF</sequence>
<keyword evidence="1" id="KW-0175">Coiled coil</keyword>
<protein>
    <recommendedName>
        <fullName evidence="5">LbtU family siderophore porin</fullName>
    </recommendedName>
</protein>
<feature type="chain" id="PRO_5003682453" description="LbtU family siderophore porin" evidence="2">
    <location>
        <begin position="23"/>
        <end position="419"/>
    </location>
</feature>
<dbReference type="EMBL" id="CP003154">
    <property type="protein sequence ID" value="AFL74458.1"/>
    <property type="molecule type" value="Genomic_DNA"/>
</dbReference>
<keyword evidence="2" id="KW-0732">Signal</keyword>
<reference evidence="3 4" key="1">
    <citation type="submission" date="2012-06" db="EMBL/GenBank/DDBJ databases">
        <title>Complete sequence of Thiocystis violascens DSM 198.</title>
        <authorList>
            <consortium name="US DOE Joint Genome Institute"/>
            <person name="Lucas S."/>
            <person name="Han J."/>
            <person name="Lapidus A."/>
            <person name="Cheng J.-F."/>
            <person name="Goodwin L."/>
            <person name="Pitluck S."/>
            <person name="Peters L."/>
            <person name="Ovchinnikova G."/>
            <person name="Teshima H."/>
            <person name="Detter J.C."/>
            <person name="Han C."/>
            <person name="Tapia R."/>
            <person name="Land M."/>
            <person name="Hauser L."/>
            <person name="Kyrpides N."/>
            <person name="Ivanova N."/>
            <person name="Pagani I."/>
            <person name="Vogl K."/>
            <person name="Liu Z."/>
            <person name="Frigaard N.-U."/>
            <person name="Bryant D."/>
            <person name="Woyke T."/>
        </authorList>
    </citation>
    <scope>NUCLEOTIDE SEQUENCE [LARGE SCALE GENOMIC DNA]</scope>
    <source>
        <strain evidence="4">ATCC 17096 / DSM 198 / 6111</strain>
    </source>
</reference>
<dbReference type="eggNOG" id="COG3203">
    <property type="taxonomic scope" value="Bacteria"/>
</dbReference>